<dbReference type="CDD" id="cd17321">
    <property type="entry name" value="MFS_MMR_MDR_like"/>
    <property type="match status" value="1"/>
</dbReference>
<dbReference type="InterPro" id="IPR011701">
    <property type="entry name" value="MFS"/>
</dbReference>
<feature type="transmembrane region" description="Helical" evidence="7">
    <location>
        <begin position="331"/>
        <end position="351"/>
    </location>
</feature>
<dbReference type="RefSeq" id="WP_316681508.1">
    <property type="nucleotide sequence ID" value="NZ_CATZLL010000008.1"/>
</dbReference>
<evidence type="ECO:0000256" key="2">
    <source>
        <dbReference type="ARBA" id="ARBA00022448"/>
    </source>
</evidence>
<comment type="subcellular location">
    <subcellularLocation>
        <location evidence="1">Cell membrane</location>
        <topology evidence="1">Multi-pass membrane protein</topology>
    </subcellularLocation>
</comment>
<evidence type="ECO:0000256" key="3">
    <source>
        <dbReference type="ARBA" id="ARBA00022475"/>
    </source>
</evidence>
<keyword evidence="3" id="KW-1003">Cell membrane</keyword>
<keyword evidence="2" id="KW-0813">Transport</keyword>
<dbReference type="Gene3D" id="1.20.1720.10">
    <property type="entry name" value="Multidrug resistance protein D"/>
    <property type="match status" value="1"/>
</dbReference>
<dbReference type="EMBL" id="CATZLL010000008">
    <property type="protein sequence ID" value="CAJ0816306.1"/>
    <property type="molecule type" value="Genomic_DNA"/>
</dbReference>
<sequence>MQAEAYARRNAVLAIVLVSYLMIVLDISIVIAALPKLRDELGFSATGLSWVQNAYTLALGGLLLLGARAGDILGRRRMFITGLAVFSLASLAIGLAQSAAWLLAARAVQGAGSAILAPSTLALLTTHFSEGPERTRAVGYYGAVAGIGSSIGLVLGGVLAGWLSWRVGFFINLPIGLGLLLAARRWLDETPRHAGRFDLVGALSSTLGMSALIYGIVRSASASWSDALTVTTVVAGVLLLAGFVWNEARAPQPIMPLRLFAHRERAGAYAVRVLFLGAMVGFWFFATQFLQGVLGYSPFEAGLAFLPATLANFAAAMAVPRLTRRIGNGRLLACGLTLALIGLAWLSNVGADTAYVSGVALPMLLIGLGQGASLSPLTVAGITGVAAEDAGAASGVVNVAHQLGGSLGLGILVVVFAAAGGVGDARTLLAHRIASSFAAGSVMLALALVLVLMLLVRPRLVPASAQCVTR</sequence>
<dbReference type="InterPro" id="IPR036259">
    <property type="entry name" value="MFS_trans_sf"/>
</dbReference>
<dbReference type="Proteomes" id="UP001189757">
    <property type="component" value="Unassembled WGS sequence"/>
</dbReference>
<dbReference type="PANTHER" id="PTHR42718">
    <property type="entry name" value="MAJOR FACILITATOR SUPERFAMILY MULTIDRUG TRANSPORTER MFSC"/>
    <property type="match status" value="1"/>
</dbReference>
<feature type="domain" description="Major facilitator superfamily (MFS) profile" evidence="8">
    <location>
        <begin position="12"/>
        <end position="459"/>
    </location>
</feature>
<feature type="transmembrane region" description="Helical" evidence="7">
    <location>
        <begin position="47"/>
        <end position="67"/>
    </location>
</feature>
<reference evidence="9 10" key="1">
    <citation type="submission" date="2023-07" db="EMBL/GenBank/DDBJ databases">
        <authorList>
            <person name="Peeters C."/>
        </authorList>
    </citation>
    <scope>NUCLEOTIDE SEQUENCE [LARGE SCALE GENOMIC DNA]</scope>
    <source>
        <strain evidence="9 10">LMG 18101</strain>
    </source>
</reference>
<dbReference type="SUPFAM" id="SSF103473">
    <property type="entry name" value="MFS general substrate transporter"/>
    <property type="match status" value="1"/>
</dbReference>
<evidence type="ECO:0000256" key="6">
    <source>
        <dbReference type="ARBA" id="ARBA00023136"/>
    </source>
</evidence>
<evidence type="ECO:0000256" key="4">
    <source>
        <dbReference type="ARBA" id="ARBA00022692"/>
    </source>
</evidence>
<organism evidence="9 10">
    <name type="scientific">Ralstonia flaminis</name>
    <dbReference type="NCBI Taxonomy" id="3058597"/>
    <lineage>
        <taxon>Bacteria</taxon>
        <taxon>Pseudomonadati</taxon>
        <taxon>Pseudomonadota</taxon>
        <taxon>Betaproteobacteria</taxon>
        <taxon>Burkholderiales</taxon>
        <taxon>Burkholderiaceae</taxon>
        <taxon>Ralstonia</taxon>
    </lineage>
</organism>
<feature type="transmembrane region" description="Helical" evidence="7">
    <location>
        <begin position="169"/>
        <end position="187"/>
    </location>
</feature>
<feature type="transmembrane region" description="Helical" evidence="7">
    <location>
        <begin position="223"/>
        <end position="245"/>
    </location>
</feature>
<keyword evidence="10" id="KW-1185">Reference proteome</keyword>
<feature type="transmembrane region" description="Helical" evidence="7">
    <location>
        <begin position="199"/>
        <end position="217"/>
    </location>
</feature>
<dbReference type="PROSITE" id="PS50850">
    <property type="entry name" value="MFS"/>
    <property type="match status" value="1"/>
</dbReference>
<feature type="transmembrane region" description="Helical" evidence="7">
    <location>
        <begin position="433"/>
        <end position="456"/>
    </location>
</feature>
<evidence type="ECO:0000313" key="9">
    <source>
        <dbReference type="EMBL" id="CAJ0816306.1"/>
    </source>
</evidence>
<dbReference type="PANTHER" id="PTHR42718:SF46">
    <property type="entry name" value="BLR6921 PROTEIN"/>
    <property type="match status" value="1"/>
</dbReference>
<gene>
    <name evidence="9" type="primary">efpA_1</name>
    <name evidence="9" type="ORF">LMG18101_02896</name>
</gene>
<protein>
    <submittedName>
        <fullName evidence="9">MFS-type transporter EfpA</fullName>
    </submittedName>
</protein>
<evidence type="ECO:0000256" key="5">
    <source>
        <dbReference type="ARBA" id="ARBA00022989"/>
    </source>
</evidence>
<keyword evidence="5 7" id="KW-1133">Transmembrane helix</keyword>
<comment type="caution">
    <text evidence="9">The sequence shown here is derived from an EMBL/GenBank/DDBJ whole genome shotgun (WGS) entry which is preliminary data.</text>
</comment>
<keyword evidence="6 7" id="KW-0472">Membrane</keyword>
<proteinExistence type="predicted"/>
<evidence type="ECO:0000259" key="8">
    <source>
        <dbReference type="PROSITE" id="PS50850"/>
    </source>
</evidence>
<evidence type="ECO:0000313" key="10">
    <source>
        <dbReference type="Proteomes" id="UP001189757"/>
    </source>
</evidence>
<accession>A0ABN9JQH7</accession>
<dbReference type="Pfam" id="PF07690">
    <property type="entry name" value="MFS_1"/>
    <property type="match status" value="1"/>
</dbReference>
<dbReference type="Gene3D" id="1.20.1250.20">
    <property type="entry name" value="MFS general substrate transporter like domains"/>
    <property type="match status" value="1"/>
</dbReference>
<keyword evidence="4 7" id="KW-0812">Transmembrane</keyword>
<feature type="transmembrane region" description="Helical" evidence="7">
    <location>
        <begin position="110"/>
        <end position="128"/>
    </location>
</feature>
<name>A0ABN9JQH7_9RALS</name>
<feature type="transmembrane region" description="Helical" evidence="7">
    <location>
        <begin position="79"/>
        <end position="104"/>
    </location>
</feature>
<feature type="transmembrane region" description="Helical" evidence="7">
    <location>
        <begin position="363"/>
        <end position="387"/>
    </location>
</feature>
<feature type="transmembrane region" description="Helical" evidence="7">
    <location>
        <begin position="399"/>
        <end position="421"/>
    </location>
</feature>
<feature type="transmembrane region" description="Helical" evidence="7">
    <location>
        <begin position="12"/>
        <end position="35"/>
    </location>
</feature>
<evidence type="ECO:0000256" key="1">
    <source>
        <dbReference type="ARBA" id="ARBA00004651"/>
    </source>
</evidence>
<feature type="transmembrane region" description="Helical" evidence="7">
    <location>
        <begin position="266"/>
        <end position="286"/>
    </location>
</feature>
<feature type="transmembrane region" description="Helical" evidence="7">
    <location>
        <begin position="140"/>
        <end position="163"/>
    </location>
</feature>
<dbReference type="InterPro" id="IPR020846">
    <property type="entry name" value="MFS_dom"/>
</dbReference>
<feature type="transmembrane region" description="Helical" evidence="7">
    <location>
        <begin position="298"/>
        <end position="319"/>
    </location>
</feature>
<evidence type="ECO:0000256" key="7">
    <source>
        <dbReference type="SAM" id="Phobius"/>
    </source>
</evidence>